<proteinExistence type="predicted"/>
<dbReference type="Proteomes" id="UP001151699">
    <property type="component" value="Chromosome B"/>
</dbReference>
<name>A0A9Q0N1P1_9DIPT</name>
<protein>
    <submittedName>
        <fullName evidence="1">Uncharacterized protein</fullName>
    </submittedName>
</protein>
<gene>
    <name evidence="1" type="ORF">Bhyg_06611</name>
</gene>
<dbReference type="EMBL" id="WJQU01000002">
    <property type="protein sequence ID" value="KAJ6641671.1"/>
    <property type="molecule type" value="Genomic_DNA"/>
</dbReference>
<keyword evidence="2" id="KW-1185">Reference proteome</keyword>
<accession>A0A9Q0N1P1</accession>
<comment type="caution">
    <text evidence="1">The sequence shown here is derived from an EMBL/GenBank/DDBJ whole genome shotgun (WGS) entry which is preliminary data.</text>
</comment>
<feature type="non-terminal residue" evidence="1">
    <location>
        <position position="13"/>
    </location>
</feature>
<evidence type="ECO:0000313" key="2">
    <source>
        <dbReference type="Proteomes" id="UP001151699"/>
    </source>
</evidence>
<evidence type="ECO:0000313" key="1">
    <source>
        <dbReference type="EMBL" id="KAJ6641671.1"/>
    </source>
</evidence>
<organism evidence="1 2">
    <name type="scientific">Pseudolycoriella hygida</name>
    <dbReference type="NCBI Taxonomy" id="35572"/>
    <lineage>
        <taxon>Eukaryota</taxon>
        <taxon>Metazoa</taxon>
        <taxon>Ecdysozoa</taxon>
        <taxon>Arthropoda</taxon>
        <taxon>Hexapoda</taxon>
        <taxon>Insecta</taxon>
        <taxon>Pterygota</taxon>
        <taxon>Neoptera</taxon>
        <taxon>Endopterygota</taxon>
        <taxon>Diptera</taxon>
        <taxon>Nematocera</taxon>
        <taxon>Sciaroidea</taxon>
        <taxon>Sciaridae</taxon>
        <taxon>Pseudolycoriella</taxon>
    </lineage>
</organism>
<sequence>MRSVSQIHWGDMI</sequence>
<reference evidence="1" key="1">
    <citation type="submission" date="2022-07" db="EMBL/GenBank/DDBJ databases">
        <authorList>
            <person name="Trinca V."/>
            <person name="Uliana J.V.C."/>
            <person name="Torres T.T."/>
            <person name="Ward R.J."/>
            <person name="Monesi N."/>
        </authorList>
    </citation>
    <scope>NUCLEOTIDE SEQUENCE</scope>
    <source>
        <strain evidence="1">HSMRA1968</strain>
        <tissue evidence="1">Whole embryos</tissue>
    </source>
</reference>